<reference evidence="4 5" key="1">
    <citation type="submission" date="2018-06" db="EMBL/GenBank/DDBJ databases">
        <title>Marinomonas sp. YLB-05 draft genome sequence.</title>
        <authorList>
            <person name="Yu L."/>
            <person name="Tang X."/>
        </authorList>
    </citation>
    <scope>NUCLEOTIDE SEQUENCE [LARGE SCALE GENOMIC DNA]</scope>
    <source>
        <strain evidence="4 5">YLB-05</strain>
    </source>
</reference>
<accession>A0A370U5P1</accession>
<dbReference type="PANTHER" id="PTHR30535">
    <property type="entry name" value="VITAMIN B12-BINDING PROTEIN"/>
    <property type="match status" value="1"/>
</dbReference>
<keyword evidence="2" id="KW-0732">Signal</keyword>
<feature type="coiled-coil region" evidence="1">
    <location>
        <begin position="169"/>
        <end position="196"/>
    </location>
</feature>
<feature type="chain" id="PRO_5016886255" evidence="2">
    <location>
        <begin position="24"/>
        <end position="365"/>
    </location>
</feature>
<proteinExistence type="predicted"/>
<dbReference type="OrthoDB" id="9775594at2"/>
<evidence type="ECO:0000256" key="2">
    <source>
        <dbReference type="SAM" id="SignalP"/>
    </source>
</evidence>
<name>A0A370U5P1_9GAMM</name>
<dbReference type="SUPFAM" id="SSF53807">
    <property type="entry name" value="Helical backbone' metal receptor"/>
    <property type="match status" value="1"/>
</dbReference>
<dbReference type="AlphaFoldDB" id="A0A370U5P1"/>
<dbReference type="InterPro" id="IPR002491">
    <property type="entry name" value="ABC_transptr_periplasmic_BD"/>
</dbReference>
<keyword evidence="5" id="KW-1185">Reference proteome</keyword>
<dbReference type="EMBL" id="QKRA01000010">
    <property type="protein sequence ID" value="RDL43092.1"/>
    <property type="molecule type" value="Genomic_DNA"/>
</dbReference>
<sequence>MLYTQLKKWMALVFVLAASSVYATPITITDVLGREVTFDAPAQRVIVGFYPEDYMAIGTEDAFDHVVGMSKYIWQARTRNWQMYLEHRPSLDDIPGIGRVDTQTFSVEKTISLNPDVLMLADWQFKGLGNDIKRLEDAGIAIVVVDYNAQTLERHIKSTKLIGEITGQKERAAKIAREYENNLNSIEKRLKEANLPKPTVYSEYGAAGVDEIGYTFGKNMWGAISTMAGGDNISAPYIEWWGKLNPEQILASDPDVIVMTGYESSSSDTGMVMGQGVDEALAKQRLEGFKNRTGWSTLTAVKNNRMYGAYHGAVRSITDGAMIQFYAKAMYPEEFKDLDPEAAYLDFYKKYLPVMPEGTFMVQLK</sequence>
<dbReference type="Proteomes" id="UP000254326">
    <property type="component" value="Unassembled WGS sequence"/>
</dbReference>
<comment type="caution">
    <text evidence="4">The sequence shown here is derived from an EMBL/GenBank/DDBJ whole genome shotgun (WGS) entry which is preliminary data.</text>
</comment>
<keyword evidence="1" id="KW-0175">Coiled coil</keyword>
<dbReference type="PROSITE" id="PS50983">
    <property type="entry name" value="FE_B12_PBP"/>
    <property type="match status" value="1"/>
</dbReference>
<dbReference type="InterPro" id="IPR050902">
    <property type="entry name" value="ABC_Transporter_SBP"/>
</dbReference>
<gene>
    <name evidence="4" type="ORF">DN730_16480</name>
</gene>
<dbReference type="Pfam" id="PF01497">
    <property type="entry name" value="Peripla_BP_2"/>
    <property type="match status" value="1"/>
</dbReference>
<evidence type="ECO:0000256" key="1">
    <source>
        <dbReference type="SAM" id="Coils"/>
    </source>
</evidence>
<feature type="signal peptide" evidence="2">
    <location>
        <begin position="1"/>
        <end position="23"/>
    </location>
</feature>
<protein>
    <submittedName>
        <fullName evidence="4">Iron ABC transporter substrate-binding protein</fullName>
    </submittedName>
</protein>
<dbReference type="RefSeq" id="WP_115469243.1">
    <property type="nucleotide sequence ID" value="NZ_QKRA01000010.1"/>
</dbReference>
<feature type="domain" description="Fe/B12 periplasmic-binding" evidence="3">
    <location>
        <begin position="34"/>
        <end position="338"/>
    </location>
</feature>
<evidence type="ECO:0000259" key="3">
    <source>
        <dbReference type="PROSITE" id="PS50983"/>
    </source>
</evidence>
<evidence type="ECO:0000313" key="4">
    <source>
        <dbReference type="EMBL" id="RDL43092.1"/>
    </source>
</evidence>
<organism evidence="4 5">
    <name type="scientific">Marinomonas piezotolerans</name>
    <dbReference type="NCBI Taxonomy" id="2213058"/>
    <lineage>
        <taxon>Bacteria</taxon>
        <taxon>Pseudomonadati</taxon>
        <taxon>Pseudomonadota</taxon>
        <taxon>Gammaproteobacteria</taxon>
        <taxon>Oceanospirillales</taxon>
        <taxon>Oceanospirillaceae</taxon>
        <taxon>Marinomonas</taxon>
    </lineage>
</organism>
<dbReference type="PANTHER" id="PTHR30535:SF34">
    <property type="entry name" value="MOLYBDATE-BINDING PROTEIN MOLA"/>
    <property type="match status" value="1"/>
</dbReference>
<dbReference type="Gene3D" id="3.40.50.1980">
    <property type="entry name" value="Nitrogenase molybdenum iron protein domain"/>
    <property type="match status" value="2"/>
</dbReference>
<evidence type="ECO:0000313" key="5">
    <source>
        <dbReference type="Proteomes" id="UP000254326"/>
    </source>
</evidence>